<evidence type="ECO:0000256" key="13">
    <source>
        <dbReference type="ARBA" id="ARBA00023180"/>
    </source>
</evidence>
<dbReference type="PROSITE" id="PS50026">
    <property type="entry name" value="EGF_3"/>
    <property type="match status" value="2"/>
</dbReference>
<keyword evidence="11 18" id="KW-0472">Membrane</keyword>
<keyword evidence="13" id="KW-0325">Glycoprotein</keyword>
<dbReference type="InterPro" id="IPR018097">
    <property type="entry name" value="EGF_Ca-bd_CS"/>
</dbReference>
<feature type="transmembrane region" description="Helical" evidence="18">
    <location>
        <begin position="352"/>
        <end position="376"/>
    </location>
</feature>
<dbReference type="PANTHER" id="PTHR27005">
    <property type="entry name" value="WALL-ASSOCIATED RECEPTOR KINASE-LIKE 21"/>
    <property type="match status" value="1"/>
</dbReference>
<dbReference type="SMART" id="SM00179">
    <property type="entry name" value="EGF_CA"/>
    <property type="match status" value="2"/>
</dbReference>
<dbReference type="InterPro" id="IPR000719">
    <property type="entry name" value="Prot_kinase_dom"/>
</dbReference>
<dbReference type="Gene3D" id="2.10.25.10">
    <property type="entry name" value="Laminin"/>
    <property type="match status" value="2"/>
</dbReference>
<dbReference type="FunFam" id="1.10.510.10:FF:000084">
    <property type="entry name" value="Wall-associated receptor kinase 2"/>
    <property type="match status" value="1"/>
</dbReference>
<dbReference type="InterPro" id="IPR000742">
    <property type="entry name" value="EGF"/>
</dbReference>
<dbReference type="AlphaFoldDB" id="A0AA35Z3G3"/>
<keyword evidence="9 17" id="KW-0067">ATP-binding</keyword>
<dbReference type="SUPFAM" id="SSF56112">
    <property type="entry name" value="Protein kinase-like (PK-like)"/>
    <property type="match status" value="1"/>
</dbReference>
<dbReference type="SMART" id="SM00181">
    <property type="entry name" value="EGF"/>
    <property type="match status" value="2"/>
</dbReference>
<dbReference type="SUPFAM" id="SSF57196">
    <property type="entry name" value="EGF/Laminin"/>
    <property type="match status" value="1"/>
</dbReference>
<dbReference type="GO" id="GO:0030247">
    <property type="term" value="F:polysaccharide binding"/>
    <property type="evidence" value="ECO:0007669"/>
    <property type="project" value="InterPro"/>
</dbReference>
<evidence type="ECO:0000256" key="14">
    <source>
        <dbReference type="ARBA" id="ARBA00047558"/>
    </source>
</evidence>
<dbReference type="InterPro" id="IPR000152">
    <property type="entry name" value="EGF-type_Asp/Asn_hydroxyl_site"/>
</dbReference>
<evidence type="ECO:0000256" key="6">
    <source>
        <dbReference type="ARBA" id="ARBA00022729"/>
    </source>
</evidence>
<keyword evidence="5 18" id="KW-0812">Transmembrane</keyword>
<dbReference type="Gene3D" id="1.10.510.10">
    <property type="entry name" value="Transferase(Phosphotransferase) domain 1"/>
    <property type="match status" value="1"/>
</dbReference>
<dbReference type="PROSITE" id="PS00010">
    <property type="entry name" value="ASX_HYDROXYL"/>
    <property type="match status" value="1"/>
</dbReference>
<feature type="domain" description="Protein kinase" evidence="20">
    <location>
        <begin position="425"/>
        <end position="708"/>
    </location>
</feature>
<dbReference type="GO" id="GO:0005509">
    <property type="term" value="F:calcium ion binding"/>
    <property type="evidence" value="ECO:0007669"/>
    <property type="project" value="InterPro"/>
</dbReference>
<evidence type="ECO:0000256" key="15">
    <source>
        <dbReference type="ARBA" id="ARBA00047951"/>
    </source>
</evidence>
<dbReference type="GO" id="GO:0004674">
    <property type="term" value="F:protein serine/threonine kinase activity"/>
    <property type="evidence" value="ECO:0007669"/>
    <property type="project" value="UniProtKB-KW"/>
</dbReference>
<keyword evidence="7 17" id="KW-0547">Nucleotide-binding</keyword>
<evidence type="ECO:0000256" key="7">
    <source>
        <dbReference type="ARBA" id="ARBA00022741"/>
    </source>
</evidence>
<keyword evidence="12" id="KW-1015">Disulfide bond</keyword>
<dbReference type="Gene3D" id="3.30.200.20">
    <property type="entry name" value="Phosphorylase Kinase, domain 1"/>
    <property type="match status" value="1"/>
</dbReference>
<evidence type="ECO:0000259" key="20">
    <source>
        <dbReference type="PROSITE" id="PS50011"/>
    </source>
</evidence>
<dbReference type="Pfam" id="PF13947">
    <property type="entry name" value="GUB_WAK_bind"/>
    <property type="match status" value="1"/>
</dbReference>
<dbReference type="GO" id="GO:0005524">
    <property type="term" value="F:ATP binding"/>
    <property type="evidence" value="ECO:0007669"/>
    <property type="project" value="UniProtKB-UniRule"/>
</dbReference>
<evidence type="ECO:0000313" key="23">
    <source>
        <dbReference type="Proteomes" id="UP001177003"/>
    </source>
</evidence>
<feature type="domain" description="EGF-like" evidence="21">
    <location>
        <begin position="254"/>
        <end position="297"/>
    </location>
</feature>
<keyword evidence="4" id="KW-0808">Transferase</keyword>
<keyword evidence="2" id="KW-0723">Serine/threonine-protein kinase</keyword>
<sequence>MLLLFTLVLFTFDFTISMPLLPEGNFVSADLTGISNIAKPGCQTKCGNLTVKYPFGIGEGCYLDDGFELTCNSTHYDPPKLFIGSGSIAIHNISDSEMRIFNTIAYACYDEAGVPDISDGWIQLKESYRTFSQKNKFTVIGCDDFVLMNGKLNEIDFVSGCLGLCSIESVVPNGNCSGIGCCQASIPKGLRYINSSFKTFGNHTSVMSLNPCSFAFLAEEGSFDFGGVNDLKDRKFNTRTNPIVPIVVDWVVGGEGSCSQATACKGNSSCNDVDTGGYRCSCKEGYEGNPYLDQGCQDINECEDKTNFPCYGFCTNTPGSYNCTCLHGYEGTDGKRADGCRHVAKDSKFSEVVISLVLVFGFLAILSGITGICFGIRKRKLNKLREKFFEKNGGEFLKQKLKAPGASDAVTMFSSEQLRKATDNYSEEQIIGRGGSGIVYKGILLDKRVVAIKKSKLVDGTQAEQFINEVLILTQIIHRNVVKLLGCCLEEEVPVLVYEFISNNTLFYHIHNRLGGMSWLSWENRLRVATEAATAFAYLHSQAAMPIIHRDVKSANILLDENYTTKVSDFGASRLVPLDHDQVTTLIQGTLGYLDPEYYHTSQLTDKSDVYSFGVVVAELLTGRKPICAGRTNEEKNLATYFVKSMNENRLFQIVEPRLLHEGTIEQLKAVAEIAKKCLNLLGENRPTMTQVAMELEGLRKFSTHPWVQRQETRDETKSLILEVEQSDLYGVPLIPNSTNEWESYSGSTGIVDQENIPR</sequence>
<dbReference type="PROSITE" id="PS50011">
    <property type="entry name" value="PROTEIN_KINASE_DOM"/>
    <property type="match status" value="1"/>
</dbReference>
<evidence type="ECO:0000313" key="22">
    <source>
        <dbReference type="EMBL" id="CAI9284792.1"/>
    </source>
</evidence>
<dbReference type="EMBL" id="OX465081">
    <property type="protein sequence ID" value="CAI9284792.1"/>
    <property type="molecule type" value="Genomic_DNA"/>
</dbReference>
<dbReference type="SMART" id="SM00220">
    <property type="entry name" value="S_TKc"/>
    <property type="match status" value="1"/>
</dbReference>
<dbReference type="CDD" id="cd00054">
    <property type="entry name" value="EGF_CA"/>
    <property type="match status" value="2"/>
</dbReference>
<comment type="caution">
    <text evidence="16">Lacks conserved residue(s) required for the propagation of feature annotation.</text>
</comment>
<evidence type="ECO:0000256" key="12">
    <source>
        <dbReference type="ARBA" id="ARBA00023157"/>
    </source>
</evidence>
<evidence type="ECO:0000256" key="11">
    <source>
        <dbReference type="ARBA" id="ARBA00023136"/>
    </source>
</evidence>
<evidence type="ECO:0000256" key="10">
    <source>
        <dbReference type="ARBA" id="ARBA00022989"/>
    </source>
</evidence>
<feature type="signal peptide" evidence="19">
    <location>
        <begin position="1"/>
        <end position="17"/>
    </location>
</feature>
<feature type="binding site" evidence="17">
    <location>
        <position position="454"/>
    </location>
    <ligand>
        <name>ATP</name>
        <dbReference type="ChEBI" id="CHEBI:30616"/>
    </ligand>
</feature>
<feature type="chain" id="PRO_5041236056" description="Protein kinase domain-containing protein" evidence="19">
    <location>
        <begin position="18"/>
        <end position="759"/>
    </location>
</feature>
<evidence type="ECO:0000256" key="5">
    <source>
        <dbReference type="ARBA" id="ARBA00022692"/>
    </source>
</evidence>
<dbReference type="InterPro" id="IPR008271">
    <property type="entry name" value="Ser/Thr_kinase_AS"/>
</dbReference>
<name>A0AA35Z3G3_LACSI</name>
<dbReference type="Proteomes" id="UP001177003">
    <property type="component" value="Chromosome 5"/>
</dbReference>
<comment type="catalytic activity">
    <reaction evidence="14">
        <text>L-seryl-[protein] + ATP = O-phospho-L-seryl-[protein] + ADP + H(+)</text>
        <dbReference type="Rhea" id="RHEA:17989"/>
        <dbReference type="Rhea" id="RHEA-COMP:9863"/>
        <dbReference type="Rhea" id="RHEA-COMP:11604"/>
        <dbReference type="ChEBI" id="CHEBI:15378"/>
        <dbReference type="ChEBI" id="CHEBI:29999"/>
        <dbReference type="ChEBI" id="CHEBI:30616"/>
        <dbReference type="ChEBI" id="CHEBI:83421"/>
        <dbReference type="ChEBI" id="CHEBI:456216"/>
    </reaction>
</comment>
<dbReference type="InterPro" id="IPR001881">
    <property type="entry name" value="EGF-like_Ca-bd_dom"/>
</dbReference>
<keyword evidence="10 18" id="KW-1133">Transmembrane helix</keyword>
<organism evidence="22 23">
    <name type="scientific">Lactuca saligna</name>
    <name type="common">Willowleaf lettuce</name>
    <dbReference type="NCBI Taxonomy" id="75948"/>
    <lineage>
        <taxon>Eukaryota</taxon>
        <taxon>Viridiplantae</taxon>
        <taxon>Streptophyta</taxon>
        <taxon>Embryophyta</taxon>
        <taxon>Tracheophyta</taxon>
        <taxon>Spermatophyta</taxon>
        <taxon>Magnoliopsida</taxon>
        <taxon>eudicotyledons</taxon>
        <taxon>Gunneridae</taxon>
        <taxon>Pentapetalae</taxon>
        <taxon>asterids</taxon>
        <taxon>campanulids</taxon>
        <taxon>Asterales</taxon>
        <taxon>Asteraceae</taxon>
        <taxon>Cichorioideae</taxon>
        <taxon>Cichorieae</taxon>
        <taxon>Lactucinae</taxon>
        <taxon>Lactuca</taxon>
    </lineage>
</organism>
<accession>A0AA35Z3G3</accession>
<keyword evidence="3 16" id="KW-0245">EGF-like domain</keyword>
<reference evidence="22" key="1">
    <citation type="submission" date="2023-04" db="EMBL/GenBank/DDBJ databases">
        <authorList>
            <person name="Vijverberg K."/>
            <person name="Xiong W."/>
            <person name="Schranz E."/>
        </authorList>
    </citation>
    <scope>NUCLEOTIDE SEQUENCE</scope>
</reference>
<evidence type="ECO:0000256" key="1">
    <source>
        <dbReference type="ARBA" id="ARBA00004479"/>
    </source>
</evidence>
<dbReference type="CDD" id="cd14066">
    <property type="entry name" value="STKc_IRAK"/>
    <property type="match status" value="1"/>
</dbReference>
<dbReference type="Pfam" id="PF00069">
    <property type="entry name" value="Pkinase"/>
    <property type="match status" value="1"/>
</dbReference>
<evidence type="ECO:0000256" key="4">
    <source>
        <dbReference type="ARBA" id="ARBA00022679"/>
    </source>
</evidence>
<gene>
    <name evidence="22" type="ORF">LSALG_LOCUS24296</name>
</gene>
<evidence type="ECO:0000256" key="16">
    <source>
        <dbReference type="PROSITE-ProRule" id="PRU00076"/>
    </source>
</evidence>
<dbReference type="Pfam" id="PF07645">
    <property type="entry name" value="EGF_CA"/>
    <property type="match status" value="1"/>
</dbReference>
<evidence type="ECO:0000256" key="9">
    <source>
        <dbReference type="ARBA" id="ARBA00022840"/>
    </source>
</evidence>
<dbReference type="InterPro" id="IPR011009">
    <property type="entry name" value="Kinase-like_dom_sf"/>
</dbReference>
<dbReference type="GO" id="GO:0007166">
    <property type="term" value="P:cell surface receptor signaling pathway"/>
    <property type="evidence" value="ECO:0007669"/>
    <property type="project" value="InterPro"/>
</dbReference>
<evidence type="ECO:0000259" key="21">
    <source>
        <dbReference type="PROSITE" id="PS50026"/>
    </source>
</evidence>
<dbReference type="InterPro" id="IPR025287">
    <property type="entry name" value="WAK_GUB"/>
</dbReference>
<keyword evidence="8" id="KW-0418">Kinase</keyword>
<keyword evidence="23" id="KW-1185">Reference proteome</keyword>
<comment type="subcellular location">
    <subcellularLocation>
        <location evidence="1">Membrane</location>
        <topology evidence="1">Single-pass type I membrane protein</topology>
    </subcellularLocation>
</comment>
<dbReference type="InterPro" id="IPR045274">
    <property type="entry name" value="WAK-like"/>
</dbReference>
<dbReference type="GO" id="GO:0005886">
    <property type="term" value="C:plasma membrane"/>
    <property type="evidence" value="ECO:0007669"/>
    <property type="project" value="TreeGrafter"/>
</dbReference>
<evidence type="ECO:0000256" key="8">
    <source>
        <dbReference type="ARBA" id="ARBA00022777"/>
    </source>
</evidence>
<dbReference type="PROSITE" id="PS01187">
    <property type="entry name" value="EGF_CA"/>
    <property type="match status" value="1"/>
</dbReference>
<dbReference type="PANTHER" id="PTHR27005:SF400">
    <property type="entry name" value="PROTEIN KINASE DOMAIN-CONTAINING PROTEIN"/>
    <property type="match status" value="1"/>
</dbReference>
<evidence type="ECO:0000256" key="19">
    <source>
        <dbReference type="SAM" id="SignalP"/>
    </source>
</evidence>
<dbReference type="InterPro" id="IPR017441">
    <property type="entry name" value="Protein_kinase_ATP_BS"/>
</dbReference>
<dbReference type="PROSITE" id="PS00107">
    <property type="entry name" value="PROTEIN_KINASE_ATP"/>
    <property type="match status" value="1"/>
</dbReference>
<evidence type="ECO:0000256" key="3">
    <source>
        <dbReference type="ARBA" id="ARBA00022536"/>
    </source>
</evidence>
<evidence type="ECO:0008006" key="24">
    <source>
        <dbReference type="Google" id="ProtNLM"/>
    </source>
</evidence>
<keyword evidence="6 19" id="KW-0732">Signal</keyword>
<proteinExistence type="predicted"/>
<dbReference type="InterPro" id="IPR049883">
    <property type="entry name" value="NOTCH1_EGF-like"/>
</dbReference>
<evidence type="ECO:0000256" key="18">
    <source>
        <dbReference type="SAM" id="Phobius"/>
    </source>
</evidence>
<evidence type="ECO:0000256" key="2">
    <source>
        <dbReference type="ARBA" id="ARBA00022527"/>
    </source>
</evidence>
<protein>
    <recommendedName>
        <fullName evidence="24">Protein kinase domain-containing protein</fullName>
    </recommendedName>
</protein>
<comment type="catalytic activity">
    <reaction evidence="15">
        <text>L-threonyl-[protein] + ATP = O-phospho-L-threonyl-[protein] + ADP + H(+)</text>
        <dbReference type="Rhea" id="RHEA:46608"/>
        <dbReference type="Rhea" id="RHEA-COMP:11060"/>
        <dbReference type="Rhea" id="RHEA-COMP:11605"/>
        <dbReference type="ChEBI" id="CHEBI:15378"/>
        <dbReference type="ChEBI" id="CHEBI:30013"/>
        <dbReference type="ChEBI" id="CHEBI:30616"/>
        <dbReference type="ChEBI" id="CHEBI:61977"/>
        <dbReference type="ChEBI" id="CHEBI:456216"/>
    </reaction>
</comment>
<dbReference type="FunFam" id="3.30.200.20:FF:000043">
    <property type="entry name" value="Wall-associated receptor kinase 2"/>
    <property type="match status" value="1"/>
</dbReference>
<feature type="domain" description="EGF-like" evidence="21">
    <location>
        <begin position="298"/>
        <end position="335"/>
    </location>
</feature>
<evidence type="ECO:0000256" key="17">
    <source>
        <dbReference type="PROSITE-ProRule" id="PRU10141"/>
    </source>
</evidence>
<dbReference type="PROSITE" id="PS00108">
    <property type="entry name" value="PROTEIN_KINASE_ST"/>
    <property type="match status" value="1"/>
</dbReference>